<dbReference type="Gene3D" id="3.40.50.970">
    <property type="match status" value="1"/>
</dbReference>
<evidence type="ECO:0000313" key="6">
    <source>
        <dbReference type="EMBL" id="MBM7508441.1"/>
    </source>
</evidence>
<dbReference type="Proteomes" id="UP000732378">
    <property type="component" value="Unassembled WGS sequence"/>
</dbReference>
<dbReference type="PANTHER" id="PTHR11516:SF60">
    <property type="entry name" value="PYRUVATE DEHYDROGENASE E1 COMPONENT SUBUNIT ALPHA"/>
    <property type="match status" value="1"/>
</dbReference>
<dbReference type="GO" id="GO:0004739">
    <property type="term" value="F:pyruvate dehydrogenase (acetyl-transferring) activity"/>
    <property type="evidence" value="ECO:0007669"/>
    <property type="project" value="UniProtKB-EC"/>
</dbReference>
<name>A0ABS2MB87_9ACTN</name>
<dbReference type="InterPro" id="IPR050642">
    <property type="entry name" value="PDH_E1_Alpha_Subunit"/>
</dbReference>
<dbReference type="CDD" id="cd02000">
    <property type="entry name" value="TPP_E1_PDC_ADC_BCADC"/>
    <property type="match status" value="1"/>
</dbReference>
<gene>
    <name evidence="6" type="ORF">JOE61_002255</name>
</gene>
<dbReference type="InterPro" id="IPR029061">
    <property type="entry name" value="THDP-binding"/>
</dbReference>
<feature type="region of interest" description="Disordered" evidence="4">
    <location>
        <begin position="255"/>
        <end position="280"/>
    </location>
</feature>
<sequence>MVDMRTGLSREQLQQEIYRQVVTIRFAELRIRSHVEEVGFGGFWHPGIGQEGLQVGAVAAMGPDDYLYYAHRGLGYAFAKGMALEALFGDLLGRVTGSTRGKGGGTVHFADADKHVMGQGGTLGSSFVMGAGTAAASQLLGDGRVTMVFFGDGAAGRGTWHEAALQAAVWKLPVVWVCENNGWALSARFEDQSPTDHIADRASAYGMPGVVVDGQDAMAVLDVTSEAVERARRGEGPTLIEAKTLRIRGHYEGDRQPYRSDQVKGDEIPNDPVHRLGEGVPGDVRHVIDAESKRVVDEAFEAALAAPRADSSVIFEDVWA</sequence>
<evidence type="ECO:0000256" key="3">
    <source>
        <dbReference type="ARBA" id="ARBA00023052"/>
    </source>
</evidence>
<reference evidence="6 7" key="1">
    <citation type="submission" date="2021-01" db="EMBL/GenBank/DDBJ databases">
        <title>Sequencing the genomes of 1000 actinobacteria strains.</title>
        <authorList>
            <person name="Klenk H.-P."/>
        </authorList>
    </citation>
    <scope>NUCLEOTIDE SEQUENCE [LARGE SCALE GENOMIC DNA]</scope>
    <source>
        <strain evidence="6 7">DSM 18239</strain>
    </source>
</reference>
<comment type="cofactor">
    <cofactor evidence="1">
        <name>thiamine diphosphate</name>
        <dbReference type="ChEBI" id="CHEBI:58937"/>
    </cofactor>
</comment>
<feature type="domain" description="Dehydrogenase E1 component" evidence="5">
    <location>
        <begin position="21"/>
        <end position="307"/>
    </location>
</feature>
<dbReference type="PANTHER" id="PTHR11516">
    <property type="entry name" value="PYRUVATE DEHYDROGENASE E1 COMPONENT, ALPHA SUBUNIT BACTERIAL AND ORGANELLAR"/>
    <property type="match status" value="1"/>
</dbReference>
<keyword evidence="3" id="KW-0786">Thiamine pyrophosphate</keyword>
<evidence type="ECO:0000256" key="2">
    <source>
        <dbReference type="ARBA" id="ARBA00023002"/>
    </source>
</evidence>
<proteinExistence type="predicted"/>
<dbReference type="EC" id="1.2.4.1" evidence="6"/>
<dbReference type="EMBL" id="JAFBBZ010000001">
    <property type="protein sequence ID" value="MBM7508441.1"/>
    <property type="molecule type" value="Genomic_DNA"/>
</dbReference>
<comment type="caution">
    <text evidence="6">The sequence shown here is derived from an EMBL/GenBank/DDBJ whole genome shotgun (WGS) entry which is preliminary data.</text>
</comment>
<accession>A0ABS2MB87</accession>
<keyword evidence="6" id="KW-0670">Pyruvate</keyword>
<keyword evidence="7" id="KW-1185">Reference proteome</keyword>
<dbReference type="Pfam" id="PF00676">
    <property type="entry name" value="E1_dh"/>
    <property type="match status" value="1"/>
</dbReference>
<evidence type="ECO:0000313" key="7">
    <source>
        <dbReference type="Proteomes" id="UP000732378"/>
    </source>
</evidence>
<protein>
    <submittedName>
        <fullName evidence="6">Pyruvate dehydrogenase E1 component alpha subunit</fullName>
        <ecNumber evidence="6">1.2.4.1</ecNumber>
    </submittedName>
</protein>
<evidence type="ECO:0000259" key="5">
    <source>
        <dbReference type="Pfam" id="PF00676"/>
    </source>
</evidence>
<evidence type="ECO:0000256" key="1">
    <source>
        <dbReference type="ARBA" id="ARBA00001964"/>
    </source>
</evidence>
<organism evidence="6 7">
    <name type="scientific">Nocardioides salarius</name>
    <dbReference type="NCBI Taxonomy" id="374513"/>
    <lineage>
        <taxon>Bacteria</taxon>
        <taxon>Bacillati</taxon>
        <taxon>Actinomycetota</taxon>
        <taxon>Actinomycetes</taxon>
        <taxon>Propionibacteriales</taxon>
        <taxon>Nocardioidaceae</taxon>
        <taxon>Nocardioides</taxon>
    </lineage>
</organism>
<evidence type="ECO:0000256" key="4">
    <source>
        <dbReference type="SAM" id="MobiDB-lite"/>
    </source>
</evidence>
<dbReference type="InterPro" id="IPR001017">
    <property type="entry name" value="DH_E1"/>
</dbReference>
<keyword evidence="2 6" id="KW-0560">Oxidoreductase</keyword>
<dbReference type="SUPFAM" id="SSF52518">
    <property type="entry name" value="Thiamin diphosphate-binding fold (THDP-binding)"/>
    <property type="match status" value="1"/>
</dbReference>